<dbReference type="UniPathway" id="UPA00619">
    <property type="reaction ID" value="UER00676"/>
</dbReference>
<evidence type="ECO:0000259" key="6">
    <source>
        <dbReference type="SMART" id="SM00849"/>
    </source>
</evidence>
<organism evidence="7 8">
    <name type="scientific">Catenaria anguillulae PL171</name>
    <dbReference type="NCBI Taxonomy" id="765915"/>
    <lineage>
        <taxon>Eukaryota</taxon>
        <taxon>Fungi</taxon>
        <taxon>Fungi incertae sedis</taxon>
        <taxon>Blastocladiomycota</taxon>
        <taxon>Blastocladiomycetes</taxon>
        <taxon>Blastocladiales</taxon>
        <taxon>Catenariaceae</taxon>
        <taxon>Catenaria</taxon>
    </lineage>
</organism>
<reference evidence="7 8" key="1">
    <citation type="submission" date="2016-07" db="EMBL/GenBank/DDBJ databases">
        <title>Pervasive Adenine N6-methylation of Active Genes in Fungi.</title>
        <authorList>
            <consortium name="DOE Joint Genome Institute"/>
            <person name="Mondo S.J."/>
            <person name="Dannebaum R.O."/>
            <person name="Kuo R.C."/>
            <person name="Labutti K."/>
            <person name="Haridas S."/>
            <person name="Kuo A."/>
            <person name="Salamov A."/>
            <person name="Ahrendt S.R."/>
            <person name="Lipzen A."/>
            <person name="Sullivan W."/>
            <person name="Andreopoulos W.B."/>
            <person name="Clum A."/>
            <person name="Lindquist E."/>
            <person name="Daum C."/>
            <person name="Ramamoorthy G.K."/>
            <person name="Gryganskyi A."/>
            <person name="Culley D."/>
            <person name="Magnuson J.K."/>
            <person name="James T.Y."/>
            <person name="O'Malley M.A."/>
            <person name="Stajich J.E."/>
            <person name="Spatafora J.W."/>
            <person name="Visel A."/>
            <person name="Grigoriev I.V."/>
        </authorList>
    </citation>
    <scope>NUCLEOTIDE SEQUENCE [LARGE SCALE GENOMIC DNA]</scope>
    <source>
        <strain evidence="7 8">PL171</strain>
    </source>
</reference>
<feature type="domain" description="Metallo-beta-lactamase" evidence="6">
    <location>
        <begin position="11"/>
        <end position="176"/>
    </location>
</feature>
<evidence type="ECO:0000256" key="5">
    <source>
        <dbReference type="ARBA" id="ARBA00022833"/>
    </source>
</evidence>
<dbReference type="Pfam" id="PF00753">
    <property type="entry name" value="Lactamase_B"/>
    <property type="match status" value="1"/>
</dbReference>
<dbReference type="InterPro" id="IPR001279">
    <property type="entry name" value="Metallo-B-lactamas"/>
</dbReference>
<keyword evidence="8" id="KW-1185">Reference proteome</keyword>
<dbReference type="Gene3D" id="3.60.15.10">
    <property type="entry name" value="Ribonuclease Z/Hydroxyacylglutathione hydrolase-like"/>
    <property type="match status" value="1"/>
</dbReference>
<gene>
    <name evidence="7" type="ORF">BCR44DRAFT_1383042</name>
</gene>
<comment type="similarity">
    <text evidence="2">Belongs to the metallo-beta-lactamase superfamily. Glyoxalase II family.</text>
</comment>
<evidence type="ECO:0000313" key="8">
    <source>
        <dbReference type="Proteomes" id="UP000193411"/>
    </source>
</evidence>
<dbReference type="EMBL" id="MCFL01000037">
    <property type="protein sequence ID" value="ORZ33288.1"/>
    <property type="molecule type" value="Genomic_DNA"/>
</dbReference>
<dbReference type="PANTHER" id="PTHR11935">
    <property type="entry name" value="BETA LACTAMASE DOMAIN"/>
    <property type="match status" value="1"/>
</dbReference>
<dbReference type="Proteomes" id="UP000193411">
    <property type="component" value="Unassembled WGS sequence"/>
</dbReference>
<feature type="non-terminal residue" evidence="7">
    <location>
        <position position="1"/>
    </location>
</feature>
<comment type="cofactor">
    <cofactor evidence="1">
        <name>Zn(2+)</name>
        <dbReference type="ChEBI" id="CHEBI:29105"/>
    </cofactor>
</comment>
<evidence type="ECO:0000313" key="7">
    <source>
        <dbReference type="EMBL" id="ORZ33288.1"/>
    </source>
</evidence>
<dbReference type="InterPro" id="IPR032282">
    <property type="entry name" value="HAGH_C"/>
</dbReference>
<sequence length="238" mass="25655">ISVTPIPYGKDNYAYALHHAATRSAVLIDAGDATSILAWCKANNVDKVTHVLSTHKHHDHTGGNHALVRAWPACVVVGGQGEGVACVTREVLGGQVLPGLLDGHVGVEVVAAPGHTRGSVMYLVTCADTSVLFSGDTIFRAGVGKFFERGARDVLAVMDDLHARKLPEHTWLFSGHEYALANLQFAAQVMPDNAHVREELARVSELRGRGDGGESKCTVPTRLASEWQVNPFFRTRCE</sequence>
<dbReference type="InterPro" id="IPR036866">
    <property type="entry name" value="RibonucZ/Hydroxyglut_hydro"/>
</dbReference>
<keyword evidence="4" id="KW-0378">Hydrolase</keyword>
<feature type="non-terminal residue" evidence="7">
    <location>
        <position position="238"/>
    </location>
</feature>
<dbReference type="GO" id="GO:0046872">
    <property type="term" value="F:metal ion binding"/>
    <property type="evidence" value="ECO:0007669"/>
    <property type="project" value="UniProtKB-KW"/>
</dbReference>
<keyword evidence="3" id="KW-0479">Metal-binding</keyword>
<evidence type="ECO:0000256" key="4">
    <source>
        <dbReference type="ARBA" id="ARBA00022801"/>
    </source>
</evidence>
<dbReference type="InterPro" id="IPR035680">
    <property type="entry name" value="Clx_II_MBL"/>
</dbReference>
<dbReference type="AlphaFoldDB" id="A0A1Y2HFC7"/>
<keyword evidence="5" id="KW-0862">Zinc</keyword>
<evidence type="ECO:0000256" key="1">
    <source>
        <dbReference type="ARBA" id="ARBA00001947"/>
    </source>
</evidence>
<comment type="caution">
    <text evidence="7">The sequence shown here is derived from an EMBL/GenBank/DDBJ whole genome shotgun (WGS) entry which is preliminary data.</text>
</comment>
<proteinExistence type="inferred from homology"/>
<dbReference type="PANTHER" id="PTHR11935:SF116">
    <property type="entry name" value="HYDROLASE PNKD-RELATED"/>
    <property type="match status" value="1"/>
</dbReference>
<dbReference type="OrthoDB" id="515692at2759"/>
<dbReference type="STRING" id="765915.A0A1Y2HFC7"/>
<dbReference type="GO" id="GO:0016787">
    <property type="term" value="F:hydrolase activity"/>
    <property type="evidence" value="ECO:0007669"/>
    <property type="project" value="UniProtKB-KW"/>
</dbReference>
<evidence type="ECO:0000256" key="2">
    <source>
        <dbReference type="ARBA" id="ARBA00006759"/>
    </source>
</evidence>
<accession>A0A1Y2HFC7</accession>
<evidence type="ECO:0000256" key="3">
    <source>
        <dbReference type="ARBA" id="ARBA00022723"/>
    </source>
</evidence>
<protein>
    <submittedName>
        <fullName evidence="7">Beta-lactamase-like protein</fullName>
    </submittedName>
</protein>
<dbReference type="SUPFAM" id="SSF56281">
    <property type="entry name" value="Metallo-hydrolase/oxidoreductase"/>
    <property type="match status" value="1"/>
</dbReference>
<dbReference type="CDD" id="cd07723">
    <property type="entry name" value="hydroxyacylglutathione_hydrolase_MBL-fold"/>
    <property type="match status" value="1"/>
</dbReference>
<dbReference type="Pfam" id="PF16123">
    <property type="entry name" value="HAGH_C"/>
    <property type="match status" value="1"/>
</dbReference>
<name>A0A1Y2HFC7_9FUNG</name>
<dbReference type="SMART" id="SM00849">
    <property type="entry name" value="Lactamase_B"/>
    <property type="match status" value="1"/>
</dbReference>